<accession>A0ABM1NER5</accession>
<dbReference type="PROSITE" id="PS50106">
    <property type="entry name" value="PDZ"/>
    <property type="match status" value="2"/>
</dbReference>
<dbReference type="Pfam" id="PF00595">
    <property type="entry name" value="PDZ"/>
    <property type="match status" value="2"/>
</dbReference>
<organism evidence="3 4">
    <name type="scientific">Nicrophorus vespilloides</name>
    <name type="common">Boreal carrion beetle</name>
    <dbReference type="NCBI Taxonomy" id="110193"/>
    <lineage>
        <taxon>Eukaryota</taxon>
        <taxon>Metazoa</taxon>
        <taxon>Ecdysozoa</taxon>
        <taxon>Arthropoda</taxon>
        <taxon>Hexapoda</taxon>
        <taxon>Insecta</taxon>
        <taxon>Pterygota</taxon>
        <taxon>Neoptera</taxon>
        <taxon>Endopterygota</taxon>
        <taxon>Coleoptera</taxon>
        <taxon>Polyphaga</taxon>
        <taxon>Staphyliniformia</taxon>
        <taxon>Silphidae</taxon>
        <taxon>Nicrophorinae</taxon>
        <taxon>Nicrophorus</taxon>
    </lineage>
</organism>
<feature type="compositionally biased region" description="Basic residues" evidence="1">
    <location>
        <begin position="137"/>
        <end position="146"/>
    </location>
</feature>
<feature type="region of interest" description="Disordered" evidence="1">
    <location>
        <begin position="108"/>
        <end position="150"/>
    </location>
</feature>
<feature type="compositionally biased region" description="Polar residues" evidence="1">
    <location>
        <begin position="311"/>
        <end position="323"/>
    </location>
</feature>
<dbReference type="Proteomes" id="UP000695000">
    <property type="component" value="Unplaced"/>
</dbReference>
<feature type="compositionally biased region" description="Basic and acidic residues" evidence="1">
    <location>
        <begin position="108"/>
        <end position="136"/>
    </location>
</feature>
<dbReference type="Gene3D" id="2.30.42.10">
    <property type="match status" value="2"/>
</dbReference>
<dbReference type="PANTHER" id="PTHR19964">
    <property type="entry name" value="MULTIPLE PDZ DOMAIN PROTEIN"/>
    <property type="match status" value="1"/>
</dbReference>
<keyword evidence="3" id="KW-1185">Reference proteome</keyword>
<evidence type="ECO:0000259" key="2">
    <source>
        <dbReference type="PROSITE" id="PS50106"/>
    </source>
</evidence>
<dbReference type="InterPro" id="IPR051342">
    <property type="entry name" value="PDZ_scaffold"/>
</dbReference>
<dbReference type="RefSeq" id="XP_017785315.1">
    <property type="nucleotide sequence ID" value="XM_017929826.1"/>
</dbReference>
<dbReference type="CDD" id="cd00136">
    <property type="entry name" value="PDZ_canonical"/>
    <property type="match status" value="1"/>
</dbReference>
<gene>
    <name evidence="4" type="primary">LOC108568624</name>
</gene>
<dbReference type="SMART" id="SM00228">
    <property type="entry name" value="PDZ"/>
    <property type="match status" value="2"/>
</dbReference>
<feature type="domain" description="PDZ" evidence="2">
    <location>
        <begin position="658"/>
        <end position="732"/>
    </location>
</feature>
<feature type="compositionally biased region" description="Acidic residues" evidence="1">
    <location>
        <begin position="328"/>
        <end position="340"/>
    </location>
</feature>
<name>A0ABM1NER5_NICVS</name>
<feature type="domain" description="PDZ" evidence="2">
    <location>
        <begin position="452"/>
        <end position="537"/>
    </location>
</feature>
<reference evidence="4" key="1">
    <citation type="submission" date="2025-08" db="UniProtKB">
        <authorList>
            <consortium name="RefSeq"/>
        </authorList>
    </citation>
    <scope>IDENTIFICATION</scope>
    <source>
        <tissue evidence="4">Whole Larva</tissue>
    </source>
</reference>
<sequence>MMRLFKRRCSDPNPQLVSLSPLSDSTDMTSSMSSARDVSPVSKSSLATWSKRVGEKWDKLKRSDSSEILTNTRKHHSPKTNSNPVSPVAQDKRISRVESLRNLFVRGDKYSDTETDQKSDNESPSHGRFFARESGKRTLRNKKKTKSTADDLKLTEQQLMDYLSLMQPNKQELQDMLNDLNTEVMRPPNKSRKLSILNEERNTPKQGRKFIKNIFSIRSSSKSDDEGDVKFAKRTSATSLTSLNDVILTSRKTLSLSEISSVLTSMLIKSDESGYGSDSTRTGMDSPRGSIKSQVSENSKPTPDKRPTAERSMTLNETTPTRNTHYDDDTDTAEEDYDDKEDIKYSTIKKRRPVTRASARLKRPRSKSGEFEPTLSRKRSNLLFGNSETTSMDTSKSSARSDVRLDEVTHSFTDMLNKLTIDYKSPSTAYPTSTLKSKDIVRKPLLEKEYKCVRLRLTNPYDIGIVIAPKTPTDPLTTYVVTEIRPSSAAEKNGNIFIGDEVVKVNGTRLRGSTFFVACASMVPKDGELEIVISRFKAVKSKTTSCSSSPAHSSSYVSLLNKYKAPASDDHPDFGQTNASNKYSLPKSFSGGPKETVVSFSNENVFKKPLEVNAERPITGMKKFSHSQGADTFTTRRSSIAVAIPQNILRRNSHRFLNVSFRKGPGMKSLGFSIVGGIDSPRGAIGIYVKSIFQQGQAAENGILKEGDEIISVNGNSLQSLTHNEAISLFKNIKSGEVFIEIARRENYQRRDVKSRSCDALDKFD</sequence>
<dbReference type="CDD" id="cd06759">
    <property type="entry name" value="PDZ3_PDZD2-PDZ1_hPro-IL-16-like"/>
    <property type="match status" value="1"/>
</dbReference>
<dbReference type="PANTHER" id="PTHR19964:SF95">
    <property type="entry name" value="ARC, ISOFORM A"/>
    <property type="match status" value="1"/>
</dbReference>
<feature type="region of interest" description="Disordered" evidence="1">
    <location>
        <begin position="1"/>
        <end position="46"/>
    </location>
</feature>
<dbReference type="InterPro" id="IPR001478">
    <property type="entry name" value="PDZ"/>
</dbReference>
<proteinExistence type="predicted"/>
<evidence type="ECO:0000313" key="3">
    <source>
        <dbReference type="Proteomes" id="UP000695000"/>
    </source>
</evidence>
<dbReference type="InterPro" id="IPR036034">
    <property type="entry name" value="PDZ_sf"/>
</dbReference>
<evidence type="ECO:0000256" key="1">
    <source>
        <dbReference type="SAM" id="MobiDB-lite"/>
    </source>
</evidence>
<feature type="region of interest" description="Disordered" evidence="1">
    <location>
        <begin position="271"/>
        <end position="375"/>
    </location>
</feature>
<feature type="compositionally biased region" description="Basic residues" evidence="1">
    <location>
        <begin position="347"/>
        <end position="366"/>
    </location>
</feature>
<feature type="compositionally biased region" description="Polar residues" evidence="1">
    <location>
        <begin position="291"/>
        <end position="301"/>
    </location>
</feature>
<dbReference type="GeneID" id="108568624"/>
<feature type="region of interest" description="Disordered" evidence="1">
    <location>
        <begin position="60"/>
        <end position="94"/>
    </location>
</feature>
<dbReference type="SUPFAM" id="SSF50156">
    <property type="entry name" value="PDZ domain-like"/>
    <property type="match status" value="2"/>
</dbReference>
<feature type="compositionally biased region" description="Low complexity" evidence="1">
    <location>
        <begin position="18"/>
        <end position="34"/>
    </location>
</feature>
<evidence type="ECO:0000313" key="4">
    <source>
        <dbReference type="RefSeq" id="XP_017785315.1"/>
    </source>
</evidence>
<protein>
    <submittedName>
        <fullName evidence="4">Uncharacterized protein LOC108568624</fullName>
    </submittedName>
</protein>